<keyword evidence="1" id="KW-0472">Membrane</keyword>
<evidence type="ECO:0000256" key="1">
    <source>
        <dbReference type="SAM" id="Phobius"/>
    </source>
</evidence>
<dbReference type="SUPFAM" id="SSF52200">
    <property type="entry name" value="Toll/Interleukin receptor TIR domain"/>
    <property type="match status" value="1"/>
</dbReference>
<sequence>MRVFVSYSFIDKELYLLTLLVSKLREKGNTVQLSDNNYLSKNYINNSELFLGLITNHSDSINNVFNEWQIAEKLGKQRILLVEEGVNVYRNDIEFIRFNRNNPQLAIQQLFKENEDKPVRKPNVIEDIVTAGAVIAGIAALLSLLDSGNKKK</sequence>
<dbReference type="RefSeq" id="WP_246915717.1">
    <property type="nucleotide sequence ID" value="NZ_CP090145.1"/>
</dbReference>
<keyword evidence="2" id="KW-0675">Receptor</keyword>
<dbReference type="Proteomes" id="UP000830454">
    <property type="component" value="Chromosome"/>
</dbReference>
<evidence type="ECO:0000313" key="2">
    <source>
        <dbReference type="EMBL" id="UOX32944.1"/>
    </source>
</evidence>
<reference evidence="2" key="2">
    <citation type="submission" date="2022-04" db="EMBL/GenBank/DDBJ databases">
        <title>Complete Genome Sequence of Flavobacterium sediminilitoris YSM-43, Isolated from a Tidal Sediment.</title>
        <authorList>
            <person name="Lee P.A."/>
        </authorList>
    </citation>
    <scope>NUCLEOTIDE SEQUENCE</scope>
    <source>
        <strain evidence="2">YSM-43</strain>
    </source>
</reference>
<protein>
    <submittedName>
        <fullName evidence="2">Toll/interleukin-1 receptor domain-containing protein</fullName>
    </submittedName>
</protein>
<name>A0ABY4HM93_9FLAO</name>
<dbReference type="InterPro" id="IPR035897">
    <property type="entry name" value="Toll_tir_struct_dom_sf"/>
</dbReference>
<keyword evidence="3" id="KW-1185">Reference proteome</keyword>
<dbReference type="EMBL" id="CP090145">
    <property type="protein sequence ID" value="UOX32944.1"/>
    <property type="molecule type" value="Genomic_DNA"/>
</dbReference>
<reference evidence="2" key="1">
    <citation type="submission" date="2021-12" db="EMBL/GenBank/DDBJ databases">
        <authorList>
            <person name="Cha I.-T."/>
            <person name="Lee K.-E."/>
            <person name="Park S.-J."/>
        </authorList>
    </citation>
    <scope>NUCLEOTIDE SEQUENCE</scope>
    <source>
        <strain evidence="2">YSM-43</strain>
    </source>
</reference>
<proteinExistence type="predicted"/>
<keyword evidence="1" id="KW-1133">Transmembrane helix</keyword>
<organism evidence="2 3">
    <name type="scientific">Flavobacterium sediminilitoris</name>
    <dbReference type="NCBI Taxonomy" id="2024526"/>
    <lineage>
        <taxon>Bacteria</taxon>
        <taxon>Pseudomonadati</taxon>
        <taxon>Bacteroidota</taxon>
        <taxon>Flavobacteriia</taxon>
        <taxon>Flavobacteriales</taxon>
        <taxon>Flavobacteriaceae</taxon>
        <taxon>Flavobacterium</taxon>
    </lineage>
</organism>
<keyword evidence="1" id="KW-0812">Transmembrane</keyword>
<feature type="transmembrane region" description="Helical" evidence="1">
    <location>
        <begin position="128"/>
        <end position="145"/>
    </location>
</feature>
<gene>
    <name evidence="2" type="ORF">LXD69_12960</name>
</gene>
<evidence type="ECO:0000313" key="3">
    <source>
        <dbReference type="Proteomes" id="UP000830454"/>
    </source>
</evidence>
<accession>A0ABY4HM93</accession>